<feature type="transmembrane region" description="Helical" evidence="1">
    <location>
        <begin position="286"/>
        <end position="307"/>
    </location>
</feature>
<feature type="transmembrane region" description="Helical" evidence="1">
    <location>
        <begin position="626"/>
        <end position="647"/>
    </location>
</feature>
<dbReference type="KEGG" id="noa:BKM31_04260"/>
<evidence type="ECO:0000256" key="1">
    <source>
        <dbReference type="SAM" id="Phobius"/>
    </source>
</evidence>
<reference evidence="3" key="1">
    <citation type="journal article" date="2017" name="Med. Chem. Commun.">
        <title>Nonomuraea sp. ATCC 55076 harbours the largest actinomycete chromosome to date and the kistamicin biosynthetic gene cluster.</title>
        <authorList>
            <person name="Nazari B."/>
            <person name="Forneris C.C."/>
            <person name="Gibson M.I."/>
            <person name="Moon K."/>
            <person name="Schramma K.R."/>
            <person name="Seyedsayamdost M.R."/>
        </authorList>
    </citation>
    <scope>NUCLEOTIDE SEQUENCE [LARGE SCALE GENOMIC DNA]</scope>
    <source>
        <strain evidence="3">ATCC 55076</strain>
    </source>
</reference>
<dbReference type="STRING" id="1909395.BKM31_04260"/>
<dbReference type="AlphaFoldDB" id="A0A1U9ZSA7"/>
<proteinExistence type="predicted"/>
<feature type="transmembrane region" description="Helical" evidence="1">
    <location>
        <begin position="375"/>
        <end position="395"/>
    </location>
</feature>
<protein>
    <submittedName>
        <fullName evidence="2">Uncharacterized protein</fullName>
    </submittedName>
</protein>
<feature type="transmembrane region" description="Helical" evidence="1">
    <location>
        <begin position="161"/>
        <end position="179"/>
    </location>
</feature>
<dbReference type="Proteomes" id="UP000190797">
    <property type="component" value="Chromosome"/>
</dbReference>
<feature type="transmembrane region" description="Helical" evidence="1">
    <location>
        <begin position="20"/>
        <end position="40"/>
    </location>
</feature>
<keyword evidence="1" id="KW-0472">Membrane</keyword>
<keyword evidence="1" id="KW-0812">Transmembrane</keyword>
<keyword evidence="3" id="KW-1185">Reference proteome</keyword>
<feature type="transmembrane region" description="Helical" evidence="1">
    <location>
        <begin position="249"/>
        <end position="266"/>
    </location>
</feature>
<accession>A0A1U9ZSA7</accession>
<feature type="transmembrane region" description="Helical" evidence="1">
    <location>
        <begin position="52"/>
        <end position="74"/>
    </location>
</feature>
<sequence>MRGRAGVLVFPGIGQGQAAGTGVTLVVFAGLLTGGAYLAYRWGGFGGAWGGVVLCWGLMGGPAGVLAVLLWARGHRVPFGPYVGDAAAWGMVIGVVAAGVALAGTRVVPGGGPKERGGTFWPRAWVVPCLAVGWSVVWSVLVRERGPLLGWLPLSFRYFEQVAVVLAAVVVASVEGALRRRMPVEGRPGRAFVLAWVALSVAPVVYAAVVAVDGGMRELLLAAPLSAAWVGEYAGDVTGVLAATPAQTALPPLVLAMVAVGVQRVLPARQREAAPVDPVRTDRRWALLVAGAAVALTYACVAVTSRFPMLTRRTYDSETPVTVRAVALLAPPDAAVGRVAVVWSWAIAAVFAVAAAVLVYVAARGQLVRVFPASFYPVLVAALALAAALAWSVGSLTGLVVTGEWPAGIRPADEAAAFVVFGAPVFGAVLFIVYSQVGVSRFARVVELEGEQAWERLAERYREWKEQVRGHVPGRRERAIIAARAAGGALVLLVVAGAGQVIGSVRGVEVPVADGLTGVAYLGLLAALVYVGLAKVNVRERRWSVWLTVWGMSVLAGTVAGTVADTAVGMVAGLGTATALGPEAGLGTATGLGPEAALGTATGLGSEAGVGSATGLGAVTGLGTPVGLVVGLVAGPFAVAGVAVGVAVAVPKKVLVAGGVVLALVAAVPLVVASQARGPLAFETAGWRERLPGVTIDVSYPRAAGAADAARVNAALVAPVRAYVDEALRRHRRNPQAGAALTGSYVLVRNDAGLVSVRYALTGELGRAVTYDRRAGRTLTVRDVFAPAAFTPAGRRRLADAVRPLVPKGLVPKDHSPRTVSVDGDRLLVALAPGAVELTFGRDYFCVPCAPFTVRVPDGRLPGLVIRRS</sequence>
<gene>
    <name evidence="2" type="ORF">BKM31_04260</name>
</gene>
<feature type="transmembrane region" description="Helical" evidence="1">
    <location>
        <begin position="120"/>
        <end position="141"/>
    </location>
</feature>
<feature type="transmembrane region" description="Helical" evidence="1">
    <location>
        <begin position="654"/>
        <end position="672"/>
    </location>
</feature>
<feature type="transmembrane region" description="Helical" evidence="1">
    <location>
        <begin position="191"/>
        <end position="212"/>
    </location>
</feature>
<evidence type="ECO:0000313" key="2">
    <source>
        <dbReference type="EMBL" id="AQZ60818.1"/>
    </source>
</evidence>
<feature type="transmembrane region" description="Helical" evidence="1">
    <location>
        <begin position="342"/>
        <end position="363"/>
    </location>
</feature>
<feature type="transmembrane region" description="Helical" evidence="1">
    <location>
        <begin position="415"/>
        <end position="434"/>
    </location>
</feature>
<keyword evidence="1" id="KW-1133">Transmembrane helix</keyword>
<name>A0A1U9ZSA7_9ACTN</name>
<dbReference type="EMBL" id="CP017717">
    <property type="protein sequence ID" value="AQZ60818.1"/>
    <property type="molecule type" value="Genomic_DNA"/>
</dbReference>
<feature type="transmembrane region" description="Helical" evidence="1">
    <location>
        <begin position="481"/>
        <end position="503"/>
    </location>
</feature>
<evidence type="ECO:0000313" key="3">
    <source>
        <dbReference type="Proteomes" id="UP000190797"/>
    </source>
</evidence>
<organism evidence="2 3">
    <name type="scientific">[Actinomadura] parvosata subsp. kistnae</name>
    <dbReference type="NCBI Taxonomy" id="1909395"/>
    <lineage>
        <taxon>Bacteria</taxon>
        <taxon>Bacillati</taxon>
        <taxon>Actinomycetota</taxon>
        <taxon>Actinomycetes</taxon>
        <taxon>Streptosporangiales</taxon>
        <taxon>Streptosporangiaceae</taxon>
        <taxon>Nonomuraea</taxon>
    </lineage>
</organism>
<feature type="transmembrane region" description="Helical" evidence="1">
    <location>
        <begin position="545"/>
        <end position="564"/>
    </location>
</feature>
<feature type="transmembrane region" description="Helical" evidence="1">
    <location>
        <begin position="515"/>
        <end position="533"/>
    </location>
</feature>
<feature type="transmembrane region" description="Helical" evidence="1">
    <location>
        <begin position="86"/>
        <end position="108"/>
    </location>
</feature>